<comment type="caution">
    <text evidence="1">The sequence shown here is derived from an EMBL/GenBank/DDBJ whole genome shotgun (WGS) entry which is preliminary data.</text>
</comment>
<organism evidence="1">
    <name type="scientific">uncultured bacterium</name>
    <name type="common">gcode 4</name>
    <dbReference type="NCBI Taxonomy" id="1234023"/>
    <lineage>
        <taxon>Bacteria</taxon>
        <taxon>environmental samples</taxon>
    </lineage>
</organism>
<name>K2H1Y8_9BACT</name>
<evidence type="ECO:0000313" key="1">
    <source>
        <dbReference type="EMBL" id="EKE29860.1"/>
    </source>
</evidence>
<accession>K2H1Y8</accession>
<proteinExistence type="predicted"/>
<sequence length="59" mass="7259">MRIFSQKCQWQLKRGEDWEIRNQLKKNDTGIRHHFFVVSLNSKSYLNVLFLLVWRQHVS</sequence>
<dbReference type="AlphaFoldDB" id="K2H1Y8"/>
<reference evidence="1" key="1">
    <citation type="journal article" date="2012" name="Science">
        <title>Fermentation, hydrogen, and sulfur metabolism in multiple uncultivated bacterial phyla.</title>
        <authorList>
            <person name="Wrighton K.C."/>
            <person name="Thomas B.C."/>
            <person name="Sharon I."/>
            <person name="Miller C.S."/>
            <person name="Castelle C.J."/>
            <person name="VerBerkmoes N.C."/>
            <person name="Wilkins M.J."/>
            <person name="Hettich R.L."/>
            <person name="Lipton M.S."/>
            <person name="Williams K.H."/>
            <person name="Long P.E."/>
            <person name="Banfield J.F."/>
        </authorList>
    </citation>
    <scope>NUCLEOTIDE SEQUENCE [LARGE SCALE GENOMIC DNA]</scope>
</reference>
<gene>
    <name evidence="1" type="ORF">ACD_2C00088G0025</name>
</gene>
<dbReference type="EMBL" id="AMFJ01000088">
    <property type="protein sequence ID" value="EKE29860.1"/>
    <property type="molecule type" value="Genomic_DNA"/>
</dbReference>
<protein>
    <submittedName>
        <fullName evidence="1">Uncharacterized protein</fullName>
    </submittedName>
</protein>